<dbReference type="GO" id="GO:0022857">
    <property type="term" value="F:transmembrane transporter activity"/>
    <property type="evidence" value="ECO:0007669"/>
    <property type="project" value="TreeGrafter"/>
</dbReference>
<feature type="transmembrane region" description="Helical" evidence="7">
    <location>
        <begin position="449"/>
        <end position="474"/>
    </location>
</feature>
<dbReference type="OrthoDB" id="3405625at2"/>
<evidence type="ECO:0000256" key="2">
    <source>
        <dbReference type="ARBA" id="ARBA00022475"/>
    </source>
</evidence>
<dbReference type="PANTHER" id="PTHR30572:SF4">
    <property type="entry name" value="ABC TRANSPORTER PERMEASE YTRF"/>
    <property type="match status" value="1"/>
</dbReference>
<evidence type="ECO:0000313" key="9">
    <source>
        <dbReference type="EMBL" id="ACY99084.1"/>
    </source>
</evidence>
<dbReference type="InterPro" id="IPR003838">
    <property type="entry name" value="ABC3_permease_C"/>
</dbReference>
<dbReference type="HOGENOM" id="CLU_013247_0_0_11"/>
<feature type="domain" description="ABC3 transporter permease C-terminal" evidence="8">
    <location>
        <begin position="283"/>
        <end position="401"/>
    </location>
</feature>
<comment type="similarity">
    <text evidence="6">Belongs to the ABC-4 integral membrane protein family.</text>
</comment>
<feature type="transmembrane region" description="Helical" evidence="7">
    <location>
        <begin position="842"/>
        <end position="869"/>
    </location>
</feature>
<gene>
    <name evidence="9" type="ordered locus">Tcur_3549</name>
</gene>
<evidence type="ECO:0000256" key="3">
    <source>
        <dbReference type="ARBA" id="ARBA00022692"/>
    </source>
</evidence>
<protein>
    <recommendedName>
        <fullName evidence="8">ABC3 transporter permease C-terminal domain-containing protein</fullName>
    </recommendedName>
</protein>
<keyword evidence="5 7" id="KW-0472">Membrane</keyword>
<dbReference type="EMBL" id="CP001738">
    <property type="protein sequence ID" value="ACY99084.1"/>
    <property type="molecule type" value="Genomic_DNA"/>
</dbReference>
<keyword evidence="2" id="KW-1003">Cell membrane</keyword>
<dbReference type="Pfam" id="PF02687">
    <property type="entry name" value="FtsX"/>
    <property type="match status" value="2"/>
</dbReference>
<reference evidence="9 10" key="1">
    <citation type="journal article" date="2011" name="Stand. Genomic Sci.">
        <title>Complete genome sequence of Thermomonospora curvata type strain (B9).</title>
        <authorList>
            <person name="Chertkov O."/>
            <person name="Sikorski J."/>
            <person name="Nolan M."/>
            <person name="Lapidus A."/>
            <person name="Lucas S."/>
            <person name="Del Rio T.G."/>
            <person name="Tice H."/>
            <person name="Cheng J.F."/>
            <person name="Goodwin L."/>
            <person name="Pitluck S."/>
            <person name="Liolios K."/>
            <person name="Ivanova N."/>
            <person name="Mavromatis K."/>
            <person name="Mikhailova N."/>
            <person name="Ovchinnikova G."/>
            <person name="Pati A."/>
            <person name="Chen A."/>
            <person name="Palaniappan K."/>
            <person name="Djao O.D."/>
            <person name="Land M."/>
            <person name="Hauser L."/>
            <person name="Chang Y.J."/>
            <person name="Jeffries C.D."/>
            <person name="Brettin T."/>
            <person name="Han C."/>
            <person name="Detter J.C."/>
            <person name="Rohde M."/>
            <person name="Goker M."/>
            <person name="Woyke T."/>
            <person name="Bristow J."/>
            <person name="Eisen J.A."/>
            <person name="Markowitz V."/>
            <person name="Hugenholtz P."/>
            <person name="Klenk H.P."/>
            <person name="Kyrpides N.C."/>
        </authorList>
    </citation>
    <scope>NUCLEOTIDE SEQUENCE [LARGE SCALE GENOMIC DNA]</scope>
    <source>
        <strain evidence="10">ATCC 19995 / DSM 43183 / JCM 3096 / KCTC 9072 / NBRC 15933 / NCIMB 10081 / Henssen B9</strain>
    </source>
</reference>
<comment type="subcellular location">
    <subcellularLocation>
        <location evidence="1">Cell membrane</location>
        <topology evidence="1">Multi-pass membrane protein</topology>
    </subcellularLocation>
</comment>
<feature type="domain" description="ABC3 transporter permease C-terminal" evidence="8">
    <location>
        <begin position="756"/>
        <end position="867"/>
    </location>
</feature>
<accession>D1ABR1</accession>
<feature type="transmembrane region" description="Helical" evidence="7">
    <location>
        <begin position="741"/>
        <end position="763"/>
    </location>
</feature>
<dbReference type="Proteomes" id="UP000001918">
    <property type="component" value="Chromosome"/>
</dbReference>
<name>D1ABR1_THECD</name>
<feature type="transmembrane region" description="Helical" evidence="7">
    <location>
        <begin position="374"/>
        <end position="398"/>
    </location>
</feature>
<proteinExistence type="inferred from homology"/>
<dbReference type="RefSeq" id="WP_012853868.1">
    <property type="nucleotide sequence ID" value="NC_013510.1"/>
</dbReference>
<dbReference type="KEGG" id="tcu:Tcur_3549"/>
<evidence type="ECO:0000313" key="10">
    <source>
        <dbReference type="Proteomes" id="UP000001918"/>
    </source>
</evidence>
<evidence type="ECO:0000256" key="6">
    <source>
        <dbReference type="ARBA" id="ARBA00038076"/>
    </source>
</evidence>
<evidence type="ECO:0000256" key="4">
    <source>
        <dbReference type="ARBA" id="ARBA00022989"/>
    </source>
</evidence>
<keyword evidence="4 7" id="KW-1133">Transmembrane helix</keyword>
<dbReference type="PANTHER" id="PTHR30572">
    <property type="entry name" value="MEMBRANE COMPONENT OF TRANSPORTER-RELATED"/>
    <property type="match status" value="1"/>
</dbReference>
<keyword evidence="3 7" id="KW-0812">Transmembrane</keyword>
<feature type="transmembrane region" description="Helical" evidence="7">
    <location>
        <begin position="323"/>
        <end position="354"/>
    </location>
</feature>
<evidence type="ECO:0000256" key="7">
    <source>
        <dbReference type="SAM" id="Phobius"/>
    </source>
</evidence>
<feature type="transmembrane region" description="Helical" evidence="7">
    <location>
        <begin position="798"/>
        <end position="822"/>
    </location>
</feature>
<keyword evidence="10" id="KW-1185">Reference proteome</keyword>
<feature type="transmembrane region" description="Helical" evidence="7">
    <location>
        <begin position="419"/>
        <end position="443"/>
    </location>
</feature>
<organism evidence="9 10">
    <name type="scientific">Thermomonospora curvata (strain ATCC 19995 / DSM 43183 / JCM 3096 / KCTC 9072 / NBRC 15933 / NCIMB 10081 / Henssen B9)</name>
    <dbReference type="NCBI Taxonomy" id="471852"/>
    <lineage>
        <taxon>Bacteria</taxon>
        <taxon>Bacillati</taxon>
        <taxon>Actinomycetota</taxon>
        <taxon>Actinomycetes</taxon>
        <taxon>Streptosporangiales</taxon>
        <taxon>Thermomonosporaceae</taxon>
        <taxon>Thermomonospora</taxon>
    </lineage>
</organism>
<evidence type="ECO:0000256" key="1">
    <source>
        <dbReference type="ARBA" id="ARBA00004651"/>
    </source>
</evidence>
<feature type="transmembrane region" description="Helical" evidence="7">
    <location>
        <begin position="275"/>
        <end position="302"/>
    </location>
</feature>
<dbReference type="STRING" id="471852.Tcur_3549"/>
<evidence type="ECO:0000259" key="8">
    <source>
        <dbReference type="Pfam" id="PF02687"/>
    </source>
</evidence>
<dbReference type="InterPro" id="IPR050250">
    <property type="entry name" value="Macrolide_Exporter_MacB"/>
</dbReference>
<dbReference type="eggNOG" id="COG0577">
    <property type="taxonomic scope" value="Bacteria"/>
</dbReference>
<feature type="transmembrane region" description="Helical" evidence="7">
    <location>
        <begin position="25"/>
        <end position="48"/>
    </location>
</feature>
<dbReference type="GO" id="GO:0005886">
    <property type="term" value="C:plasma membrane"/>
    <property type="evidence" value="ECO:0007669"/>
    <property type="project" value="UniProtKB-SubCell"/>
</dbReference>
<dbReference type="AlphaFoldDB" id="D1ABR1"/>
<evidence type="ECO:0000256" key="5">
    <source>
        <dbReference type="ARBA" id="ARBA00023136"/>
    </source>
</evidence>
<feature type="transmembrane region" description="Helical" evidence="7">
    <location>
        <begin position="495"/>
        <end position="517"/>
    </location>
</feature>
<sequence>MNLGGYRVALRVARRDALRDKGRSALVLCMIGVPVLAIVALAVLYATYDWNPVERLPHELGRADARLQYVGGPVSQDVLGEYWEHLEEPDEVAPGDSWDTPQVAQAVTARFGPGARVLPLLDGATDLRTPRGYSWVGVREVDLRDPATAGMLTLLEGRLPASHEEVAVSEGLRDRGYRIGGTIRLTRADTPKRIVGHLADPLGEPYGQFVQTLPGSGLIPAEERSPEWLLVAGRAVTWPDVEHLNRLGLVVTSAELVRDPPSGAGLQSMEETSPAFIAVVAMAVAMIVLEVVLLAGPAFAVGIRRQRRRLALVLAAGGEPRHLRAMVLAVGAVLGTLAAVAGAVLGLGLAAAAVPVLERLTGNRMGPYEVPWKLVAAPVALGALSGLLAACVPAVQAARTDVVAALAGRRERARGRGRIGWPIAGAFAIAGGVVLSLGGIRFWQEFGPAFGAAAIIVGCVMISPWLVGVTARPARALPLPLRLAVRDGARHRGRTAPAVAAIMAAVAGVTALAIGGASDFAQQRIEYQAELPMGSALVGINEGRAEQIRRVLHKELPGVPLREVYLADSLSGCEATETPRCRWLRLGRKSTLEGNLVAVRPGDVGLLLGRHDPEAVRVLEEGGIILPNGRKTGGRVMDLRLMEERPPKDPEGEPKRRVVREFKAPVLTVPEPLPSEAVAVISVRSARELGLPTTLRYYGIDRADHRVTPAQEEQITERIAALLPEDISPDLYVERGFTESFAVPLLLLALAGGIMVFGGSMIVTGLSIADARPDLATLAAVGARPGTRRLLTMSQAAFTALLGCWLGIAAGIVPGIAVAYPLTDNSYLTAPSADRSAEMHGVIIDIPWALLAALGLLVPLLAALAAGMFTRSRLPVTRRIG</sequence>